<dbReference type="EMBL" id="JAAWWB010000001">
    <property type="protein sequence ID" value="KAG6792157.1"/>
    <property type="molecule type" value="Genomic_DNA"/>
</dbReference>
<feature type="chain" id="PRO_5036485352" description="Bifunctional inhibitor/plant lipid transfer protein/seed storage helical domain-containing protein" evidence="2">
    <location>
        <begin position="26"/>
        <end position="262"/>
    </location>
</feature>
<gene>
    <name evidence="4" type="ORF">POTOM_001300</name>
</gene>
<evidence type="ECO:0000256" key="1">
    <source>
        <dbReference type="SAM" id="MobiDB-lite"/>
    </source>
</evidence>
<organism evidence="4 5">
    <name type="scientific">Populus tomentosa</name>
    <name type="common">Chinese white poplar</name>
    <dbReference type="NCBI Taxonomy" id="118781"/>
    <lineage>
        <taxon>Eukaryota</taxon>
        <taxon>Viridiplantae</taxon>
        <taxon>Streptophyta</taxon>
        <taxon>Embryophyta</taxon>
        <taxon>Tracheophyta</taxon>
        <taxon>Spermatophyta</taxon>
        <taxon>Magnoliopsida</taxon>
        <taxon>eudicotyledons</taxon>
        <taxon>Gunneridae</taxon>
        <taxon>Pentapetalae</taxon>
        <taxon>rosids</taxon>
        <taxon>fabids</taxon>
        <taxon>Malpighiales</taxon>
        <taxon>Salicaceae</taxon>
        <taxon>Saliceae</taxon>
        <taxon>Populus</taxon>
    </lineage>
</organism>
<proteinExistence type="predicted"/>
<evidence type="ECO:0000259" key="3">
    <source>
        <dbReference type="SMART" id="SM00499"/>
    </source>
</evidence>
<sequence>MASKSTTSLALFLAVNLLFFSLVTAKSSSCPPPPKPKPTPTVPVPTPNPSGGKCPKDALKLGVCADLLGSLLNVTVGTPPVKPCCSVIQGLLDLEAAVCLCTAIKANILGINLNIPVSLSLLLNVCGKKCARGILLLLLLGLLVFSSYKLVSEIIESFVSHRPVFNLESMAVSMIFLQEKSELKAWILTLKSTMRLQLIQVYPLKGGLELRWACNNCIRLEFLADGMVGKTSNAQYCSLDKTDFLDFHLRPKLYIQYDRTSS</sequence>
<dbReference type="InterPro" id="IPR016140">
    <property type="entry name" value="Bifunc_inhib/LTP/seed_store"/>
</dbReference>
<name>A0A8X8DHR7_POPTO</name>
<feature type="region of interest" description="Disordered" evidence="1">
    <location>
        <begin position="28"/>
        <end position="49"/>
    </location>
</feature>
<evidence type="ECO:0000256" key="2">
    <source>
        <dbReference type="SAM" id="SignalP"/>
    </source>
</evidence>
<dbReference type="InterPro" id="IPR051636">
    <property type="entry name" value="Plant_LTP/defense-related"/>
</dbReference>
<dbReference type="Proteomes" id="UP000886885">
    <property type="component" value="Chromosome 1A"/>
</dbReference>
<dbReference type="Pfam" id="PF14547">
    <property type="entry name" value="Hydrophob_seed"/>
    <property type="match status" value="1"/>
</dbReference>
<dbReference type="AlphaFoldDB" id="A0A8X8DHR7"/>
<comment type="caution">
    <text evidence="4">The sequence shown here is derived from an EMBL/GenBank/DDBJ whole genome shotgun (WGS) entry which is preliminary data.</text>
</comment>
<feature type="signal peptide" evidence="2">
    <location>
        <begin position="1"/>
        <end position="25"/>
    </location>
</feature>
<dbReference type="OrthoDB" id="696558at2759"/>
<keyword evidence="5" id="KW-1185">Reference proteome</keyword>
<dbReference type="InterPro" id="IPR027923">
    <property type="entry name" value="Hydrophob_seed_dom"/>
</dbReference>
<accession>A0A8X8DHR7</accession>
<keyword evidence="2" id="KW-0732">Signal</keyword>
<evidence type="ECO:0000313" key="4">
    <source>
        <dbReference type="EMBL" id="KAG6792157.1"/>
    </source>
</evidence>
<protein>
    <recommendedName>
        <fullName evidence="3">Bifunctional inhibitor/plant lipid transfer protein/seed storage helical domain-containing protein</fullName>
    </recommendedName>
</protein>
<reference evidence="4" key="1">
    <citation type="journal article" date="2020" name="bioRxiv">
        <title>Hybrid origin of Populus tomentosa Carr. identified through genome sequencing and phylogenomic analysis.</title>
        <authorList>
            <person name="An X."/>
            <person name="Gao K."/>
            <person name="Chen Z."/>
            <person name="Li J."/>
            <person name="Yang X."/>
            <person name="Yang X."/>
            <person name="Zhou J."/>
            <person name="Guo T."/>
            <person name="Zhao T."/>
            <person name="Huang S."/>
            <person name="Miao D."/>
            <person name="Khan W.U."/>
            <person name="Rao P."/>
            <person name="Ye M."/>
            <person name="Lei B."/>
            <person name="Liao W."/>
            <person name="Wang J."/>
            <person name="Ji L."/>
            <person name="Li Y."/>
            <person name="Guo B."/>
            <person name="Mustafa N.S."/>
            <person name="Li S."/>
            <person name="Yun Q."/>
            <person name="Keller S.R."/>
            <person name="Mao J."/>
            <person name="Zhang R."/>
            <person name="Strauss S.H."/>
        </authorList>
    </citation>
    <scope>NUCLEOTIDE SEQUENCE</scope>
    <source>
        <strain evidence="4">GM15</strain>
        <tissue evidence="4">Leaf</tissue>
    </source>
</reference>
<dbReference type="PANTHER" id="PTHR31731">
    <property type="match status" value="1"/>
</dbReference>
<feature type="compositionally biased region" description="Pro residues" evidence="1">
    <location>
        <begin position="30"/>
        <end position="48"/>
    </location>
</feature>
<dbReference type="SMART" id="SM00499">
    <property type="entry name" value="AAI"/>
    <property type="match status" value="1"/>
</dbReference>
<feature type="domain" description="Bifunctional inhibitor/plant lipid transfer protein/seed storage helical" evidence="3">
    <location>
        <begin position="54"/>
        <end position="130"/>
    </location>
</feature>
<evidence type="ECO:0000313" key="5">
    <source>
        <dbReference type="Proteomes" id="UP000886885"/>
    </source>
</evidence>
<dbReference type="CDD" id="cd01958">
    <property type="entry name" value="HPS_like"/>
    <property type="match status" value="1"/>
</dbReference>